<keyword evidence="15" id="KW-1185">Reference proteome</keyword>
<proteinExistence type="inferred from homology"/>
<dbReference type="InterPro" id="IPR013752">
    <property type="entry name" value="KPA_reductase"/>
</dbReference>
<comment type="similarity">
    <text evidence="3 11">Belongs to the ketopantoate reductase family.</text>
</comment>
<dbReference type="Gene3D" id="1.10.1040.10">
    <property type="entry name" value="N-(1-d-carboxylethyl)-l-norvaline Dehydrogenase, domain 2"/>
    <property type="match status" value="1"/>
</dbReference>
<dbReference type="Proteomes" id="UP000215185">
    <property type="component" value="Chromosome 1"/>
</dbReference>
<evidence type="ECO:0000256" key="2">
    <source>
        <dbReference type="ARBA" id="ARBA00004994"/>
    </source>
</evidence>
<dbReference type="RefSeq" id="WP_018372759.1">
    <property type="nucleotide sequence ID" value="NZ_LT906439.1"/>
</dbReference>
<dbReference type="InterPro" id="IPR003710">
    <property type="entry name" value="ApbA"/>
</dbReference>
<dbReference type="GO" id="GO:0005737">
    <property type="term" value="C:cytoplasm"/>
    <property type="evidence" value="ECO:0007669"/>
    <property type="project" value="TreeGrafter"/>
</dbReference>
<accession>A0A239SRL5</accession>
<dbReference type="InterPro" id="IPR013332">
    <property type="entry name" value="KPR_N"/>
</dbReference>
<feature type="domain" description="Ketopantoate reductase N-terminal" evidence="12">
    <location>
        <begin position="3"/>
        <end position="149"/>
    </location>
</feature>
<dbReference type="InterPro" id="IPR008927">
    <property type="entry name" value="6-PGluconate_DH-like_C_sf"/>
</dbReference>
<dbReference type="GO" id="GO:0008677">
    <property type="term" value="F:2-dehydropantoate 2-reductase activity"/>
    <property type="evidence" value="ECO:0007669"/>
    <property type="project" value="UniProtKB-EC"/>
</dbReference>
<dbReference type="EC" id="1.1.1.169" evidence="4 11"/>
<dbReference type="eggNOG" id="COG1893">
    <property type="taxonomic scope" value="Bacteria"/>
</dbReference>
<dbReference type="SUPFAM" id="SSF51735">
    <property type="entry name" value="NAD(P)-binding Rossmann-fold domains"/>
    <property type="match status" value="1"/>
</dbReference>
<reference evidence="14 15" key="1">
    <citation type="submission" date="2017-06" db="EMBL/GenBank/DDBJ databases">
        <authorList>
            <consortium name="Pathogen Informatics"/>
        </authorList>
    </citation>
    <scope>NUCLEOTIDE SEQUENCE [LARGE SCALE GENOMIC DNA]</scope>
    <source>
        <strain evidence="14 15">NCTC13788</strain>
    </source>
</reference>
<dbReference type="NCBIfam" id="NF005088">
    <property type="entry name" value="PRK06522.1-2"/>
    <property type="match status" value="1"/>
</dbReference>
<dbReference type="AlphaFoldDB" id="A0A239SRL5"/>
<organism evidence="14 15">
    <name type="scientific">Streptococcus merionis</name>
    <dbReference type="NCBI Taxonomy" id="400065"/>
    <lineage>
        <taxon>Bacteria</taxon>
        <taxon>Bacillati</taxon>
        <taxon>Bacillota</taxon>
        <taxon>Bacilli</taxon>
        <taxon>Lactobacillales</taxon>
        <taxon>Streptococcaceae</taxon>
        <taxon>Streptococcus</taxon>
    </lineage>
</organism>
<dbReference type="PANTHER" id="PTHR43765:SF2">
    <property type="entry name" value="2-DEHYDROPANTOATE 2-REDUCTASE"/>
    <property type="match status" value="1"/>
</dbReference>
<evidence type="ECO:0000313" key="14">
    <source>
        <dbReference type="EMBL" id="SNU88006.1"/>
    </source>
</evidence>
<feature type="domain" description="Ketopantoate reductase C-terminal" evidence="13">
    <location>
        <begin position="177"/>
        <end position="301"/>
    </location>
</feature>
<comment type="catalytic activity">
    <reaction evidence="10 11">
        <text>(R)-pantoate + NADP(+) = 2-dehydropantoate + NADPH + H(+)</text>
        <dbReference type="Rhea" id="RHEA:16233"/>
        <dbReference type="ChEBI" id="CHEBI:11561"/>
        <dbReference type="ChEBI" id="CHEBI:15378"/>
        <dbReference type="ChEBI" id="CHEBI:15980"/>
        <dbReference type="ChEBI" id="CHEBI:57783"/>
        <dbReference type="ChEBI" id="CHEBI:58349"/>
        <dbReference type="EC" id="1.1.1.169"/>
    </reaction>
</comment>
<evidence type="ECO:0000313" key="15">
    <source>
        <dbReference type="Proteomes" id="UP000215185"/>
    </source>
</evidence>
<dbReference type="Pfam" id="PF08546">
    <property type="entry name" value="ApbA_C"/>
    <property type="match status" value="1"/>
</dbReference>
<protein>
    <recommendedName>
        <fullName evidence="5 11">2-dehydropantoate 2-reductase</fullName>
        <ecNumber evidence="4 11">1.1.1.169</ecNumber>
    </recommendedName>
    <alternativeName>
        <fullName evidence="9 11">Ketopantoate reductase</fullName>
    </alternativeName>
</protein>
<gene>
    <name evidence="14" type="primary">apbA</name>
    <name evidence="14" type="ORF">SAMEA4412692_00859</name>
</gene>
<dbReference type="Pfam" id="PF02558">
    <property type="entry name" value="ApbA"/>
    <property type="match status" value="1"/>
</dbReference>
<dbReference type="EMBL" id="LT906439">
    <property type="protein sequence ID" value="SNU88006.1"/>
    <property type="molecule type" value="Genomic_DNA"/>
</dbReference>
<evidence type="ECO:0000256" key="7">
    <source>
        <dbReference type="ARBA" id="ARBA00022857"/>
    </source>
</evidence>
<dbReference type="PANTHER" id="PTHR43765">
    <property type="entry name" value="2-DEHYDROPANTOATE 2-REDUCTASE-RELATED"/>
    <property type="match status" value="1"/>
</dbReference>
<evidence type="ECO:0000256" key="6">
    <source>
        <dbReference type="ARBA" id="ARBA00022655"/>
    </source>
</evidence>
<dbReference type="InterPro" id="IPR050838">
    <property type="entry name" value="Ketopantoate_reductase"/>
</dbReference>
<evidence type="ECO:0000256" key="10">
    <source>
        <dbReference type="ARBA" id="ARBA00048793"/>
    </source>
</evidence>
<dbReference type="NCBIfam" id="TIGR00745">
    <property type="entry name" value="apbA_panE"/>
    <property type="match status" value="1"/>
</dbReference>
<sequence>MKIYIAGAGAMGCRFGVQLSEAGNDVTLLDNWEAHIDAIKKDGLKVVGDEEKTVHLPIMKPTEAEGEGDLIILFTKAMQLRQMLQDIKPIVGSKTRVFCLLNGLGHEDVMKEYIPATNILMGVTVWTASLKEPGVVLMQGKGAINLQAIDASQEASGREVTDILNGAGLNATYDMDVIPSIWRKACVNGTMNSGCALLDCTIGELFASESGLKVVREIIHEFVSVGLAEGVTLDEDDITNYVMEISVKAAPHYPSMHQDLVKNHRLTEIDYLNGAVSEKAKRLGISTPYCQMMTQLIHTKEDIFGIK</sequence>
<comment type="function">
    <text evidence="1 11">Catalyzes the NADPH-dependent reduction of ketopantoate into pantoic acid.</text>
</comment>
<evidence type="ECO:0000256" key="3">
    <source>
        <dbReference type="ARBA" id="ARBA00007870"/>
    </source>
</evidence>
<evidence type="ECO:0000256" key="1">
    <source>
        <dbReference type="ARBA" id="ARBA00002919"/>
    </source>
</evidence>
<evidence type="ECO:0000256" key="9">
    <source>
        <dbReference type="ARBA" id="ARBA00032024"/>
    </source>
</evidence>
<evidence type="ECO:0000259" key="12">
    <source>
        <dbReference type="Pfam" id="PF02558"/>
    </source>
</evidence>
<keyword evidence="8 11" id="KW-0560">Oxidoreductase</keyword>
<evidence type="ECO:0000259" key="13">
    <source>
        <dbReference type="Pfam" id="PF08546"/>
    </source>
</evidence>
<evidence type="ECO:0000256" key="11">
    <source>
        <dbReference type="RuleBase" id="RU362068"/>
    </source>
</evidence>
<comment type="pathway">
    <text evidence="2 11">Cofactor biosynthesis; (R)-pantothenate biosynthesis; (R)-pantoate from 3-methyl-2-oxobutanoate: step 2/2.</text>
</comment>
<dbReference type="KEGG" id="smen:SAMEA4412692_0859"/>
<name>A0A239SRL5_9STRE</name>
<dbReference type="UniPathway" id="UPA00028">
    <property type="reaction ID" value="UER00004"/>
</dbReference>
<dbReference type="OrthoDB" id="9800163at2"/>
<dbReference type="STRING" id="1123308.GCA_000380085_00200"/>
<evidence type="ECO:0000256" key="5">
    <source>
        <dbReference type="ARBA" id="ARBA00019465"/>
    </source>
</evidence>
<evidence type="ECO:0000256" key="4">
    <source>
        <dbReference type="ARBA" id="ARBA00013014"/>
    </source>
</evidence>
<keyword evidence="7 11" id="KW-0521">NADP</keyword>
<evidence type="ECO:0000256" key="8">
    <source>
        <dbReference type="ARBA" id="ARBA00023002"/>
    </source>
</evidence>
<dbReference type="GO" id="GO:0050661">
    <property type="term" value="F:NADP binding"/>
    <property type="evidence" value="ECO:0007669"/>
    <property type="project" value="TreeGrafter"/>
</dbReference>
<keyword evidence="6 11" id="KW-0566">Pantothenate biosynthesis</keyword>
<dbReference type="InterPro" id="IPR036291">
    <property type="entry name" value="NAD(P)-bd_dom_sf"/>
</dbReference>
<dbReference type="InterPro" id="IPR013328">
    <property type="entry name" value="6PGD_dom2"/>
</dbReference>
<dbReference type="SUPFAM" id="SSF48179">
    <property type="entry name" value="6-phosphogluconate dehydrogenase C-terminal domain-like"/>
    <property type="match status" value="1"/>
</dbReference>
<dbReference type="GO" id="GO:0015940">
    <property type="term" value="P:pantothenate biosynthetic process"/>
    <property type="evidence" value="ECO:0007669"/>
    <property type="project" value="UniProtKB-UniPathway"/>
</dbReference>
<dbReference type="Gene3D" id="3.40.50.720">
    <property type="entry name" value="NAD(P)-binding Rossmann-like Domain"/>
    <property type="match status" value="1"/>
</dbReference>